<dbReference type="GO" id="GO:0004521">
    <property type="term" value="F:RNA endonuclease activity"/>
    <property type="evidence" value="ECO:0007669"/>
    <property type="project" value="UniProtKB-UniRule"/>
</dbReference>
<dbReference type="PANTHER" id="PTHR12439:SF11">
    <property type="entry name" value="URIDYLATE-SPECIFIC ENDORIBONUCLEASE"/>
    <property type="match status" value="1"/>
</dbReference>
<keyword evidence="7 11" id="KW-0378">Hydrolase</keyword>
<feature type="domain" description="EndoU" evidence="12">
    <location>
        <begin position="66"/>
        <end position="341"/>
    </location>
</feature>
<accession>A0AAE0ZEB5</accession>
<evidence type="ECO:0000256" key="5">
    <source>
        <dbReference type="ARBA" id="ARBA00022723"/>
    </source>
</evidence>
<dbReference type="Proteomes" id="UP001283361">
    <property type="component" value="Unassembled WGS sequence"/>
</dbReference>
<comment type="similarity">
    <text evidence="2 11">Belongs to the ENDOU family.</text>
</comment>
<dbReference type="CDD" id="cd21159">
    <property type="entry name" value="XendoU"/>
    <property type="match status" value="1"/>
</dbReference>
<comment type="catalytic activity">
    <reaction evidence="11">
        <text>ribonucleotidyl-uridine-RNA = a 5'-end dephospho-uridine-RNA + a 3'-end 2',3'-cyclophospho-ribonucleotide-RNA</text>
        <dbReference type="Rhea" id="RHEA:67792"/>
        <dbReference type="Rhea" id="RHEA-COMP:10464"/>
        <dbReference type="Rhea" id="RHEA-COMP:17354"/>
        <dbReference type="Rhea" id="RHEA-COMP:17356"/>
        <dbReference type="ChEBI" id="CHEBI:83064"/>
        <dbReference type="ChEBI" id="CHEBI:173117"/>
        <dbReference type="ChEBI" id="CHEBI:173224"/>
    </reaction>
</comment>
<keyword evidence="6 11" id="KW-0255">Endonuclease</keyword>
<comment type="subunit">
    <text evidence="3 11">Monomer.</text>
</comment>
<dbReference type="InterPro" id="IPR039787">
    <property type="entry name" value="ENDOU"/>
</dbReference>
<evidence type="ECO:0000256" key="10">
    <source>
        <dbReference type="ARBA" id="ARBA00023239"/>
    </source>
</evidence>
<evidence type="ECO:0000256" key="3">
    <source>
        <dbReference type="ARBA" id="ARBA00011245"/>
    </source>
</evidence>
<proteinExistence type="inferred from homology"/>
<dbReference type="GO" id="GO:0016829">
    <property type="term" value="F:lyase activity"/>
    <property type="evidence" value="ECO:0007669"/>
    <property type="project" value="UniProtKB-KW"/>
</dbReference>
<keyword evidence="4 11" id="KW-0540">Nuclease</keyword>
<evidence type="ECO:0000313" key="14">
    <source>
        <dbReference type="Proteomes" id="UP001283361"/>
    </source>
</evidence>
<evidence type="ECO:0000256" key="4">
    <source>
        <dbReference type="ARBA" id="ARBA00022722"/>
    </source>
</evidence>
<evidence type="ECO:0000256" key="1">
    <source>
        <dbReference type="ARBA" id="ARBA00001936"/>
    </source>
</evidence>
<evidence type="ECO:0000313" key="13">
    <source>
        <dbReference type="EMBL" id="KAK3767201.1"/>
    </source>
</evidence>
<dbReference type="GO" id="GO:0003723">
    <property type="term" value="F:RNA binding"/>
    <property type="evidence" value="ECO:0007669"/>
    <property type="project" value="UniProtKB-UniRule"/>
</dbReference>
<dbReference type="InterPro" id="IPR037227">
    <property type="entry name" value="EndoU-like"/>
</dbReference>
<name>A0AAE0ZEB5_9GAST</name>
<evidence type="ECO:0000256" key="2">
    <source>
        <dbReference type="ARBA" id="ARBA00010168"/>
    </source>
</evidence>
<dbReference type="GO" id="GO:0016787">
    <property type="term" value="F:hydrolase activity"/>
    <property type="evidence" value="ECO:0007669"/>
    <property type="project" value="UniProtKB-KW"/>
</dbReference>
<evidence type="ECO:0000259" key="12">
    <source>
        <dbReference type="PROSITE" id="PS51959"/>
    </source>
</evidence>
<evidence type="ECO:0000256" key="8">
    <source>
        <dbReference type="ARBA" id="ARBA00022884"/>
    </source>
</evidence>
<dbReference type="EMBL" id="JAWDGP010004170">
    <property type="protein sequence ID" value="KAK3767201.1"/>
    <property type="molecule type" value="Genomic_DNA"/>
</dbReference>
<keyword evidence="8 11" id="KW-0694">RNA-binding</keyword>
<dbReference type="EC" id="4.6.1.-" evidence="11"/>
<keyword evidence="10" id="KW-0456">Lyase</keyword>
<dbReference type="GO" id="GO:0046872">
    <property type="term" value="F:metal ion binding"/>
    <property type="evidence" value="ECO:0007669"/>
    <property type="project" value="UniProtKB-UniRule"/>
</dbReference>
<dbReference type="InterPro" id="IPR018998">
    <property type="entry name" value="EndoU_C"/>
</dbReference>
<dbReference type="Pfam" id="PF09412">
    <property type="entry name" value="XendoU"/>
    <property type="match status" value="1"/>
</dbReference>
<protein>
    <recommendedName>
        <fullName evidence="11">Uridylate-specific endoribonuclease</fullName>
        <ecNumber evidence="11">4.6.1.-</ecNumber>
    </recommendedName>
</protein>
<dbReference type="SUPFAM" id="SSF142877">
    <property type="entry name" value="EndoU-like"/>
    <property type="match status" value="1"/>
</dbReference>
<evidence type="ECO:0000256" key="11">
    <source>
        <dbReference type="RuleBase" id="RU367085"/>
    </source>
</evidence>
<comment type="cofactor">
    <cofactor evidence="1 11">
        <name>Mn(2+)</name>
        <dbReference type="ChEBI" id="CHEBI:29035"/>
    </cofactor>
</comment>
<keyword evidence="9 11" id="KW-0464">Manganese</keyword>
<keyword evidence="5 11" id="KW-0479">Metal-binding</keyword>
<reference evidence="13" key="1">
    <citation type="journal article" date="2023" name="G3 (Bethesda)">
        <title>A reference genome for the long-term kleptoplast-retaining sea slug Elysia crispata morphotype clarki.</title>
        <authorList>
            <person name="Eastman K.E."/>
            <person name="Pendleton A.L."/>
            <person name="Shaikh M.A."/>
            <person name="Suttiyut T."/>
            <person name="Ogas R."/>
            <person name="Tomko P."/>
            <person name="Gavelis G."/>
            <person name="Widhalm J.R."/>
            <person name="Wisecaver J.H."/>
        </authorList>
    </citation>
    <scope>NUCLEOTIDE SEQUENCE</scope>
    <source>
        <strain evidence="13">ECLA1</strain>
    </source>
</reference>
<evidence type="ECO:0000256" key="9">
    <source>
        <dbReference type="ARBA" id="ARBA00023211"/>
    </source>
</evidence>
<organism evidence="13 14">
    <name type="scientific">Elysia crispata</name>
    <name type="common">lettuce slug</name>
    <dbReference type="NCBI Taxonomy" id="231223"/>
    <lineage>
        <taxon>Eukaryota</taxon>
        <taxon>Metazoa</taxon>
        <taxon>Spiralia</taxon>
        <taxon>Lophotrochozoa</taxon>
        <taxon>Mollusca</taxon>
        <taxon>Gastropoda</taxon>
        <taxon>Heterobranchia</taxon>
        <taxon>Euthyneura</taxon>
        <taxon>Panpulmonata</taxon>
        <taxon>Sacoglossa</taxon>
        <taxon>Placobranchoidea</taxon>
        <taxon>Plakobranchidae</taxon>
        <taxon>Elysia</taxon>
    </lineage>
</organism>
<dbReference type="AlphaFoldDB" id="A0AAE0ZEB5"/>
<dbReference type="PROSITE" id="PS51959">
    <property type="entry name" value="ENDOU"/>
    <property type="match status" value="1"/>
</dbReference>
<sequence>MIKKKFCPSSRCGRTENAMFAILKAFSSYKQGVNRAKTVTRPKTLQSTATCKISSLKFIMAEGFSPDSELSEIISKLWEMDDNKCFPGEDYELDLQGYVCNSREVGDDYASQSLFKYVDEEKVFSRPTYKAFRALLDNYEMDLKDEETVTWEERKENHEFLTAIMETEVMKEAHRYLVSKGAAPEDEGRFKGLLHGIWFKMFRKGGSSSPNSSSFEHVFVGEGRGEDMIGLHNWIQFYLQEKAGNIDYHGYFRRETIRDDDIIRLLAVQFSWNGVRGKPLCSVFIGSSPEFEIAAYTVTLLLDRNGKLEVNMGEYEVELTVHSYGSSHYRKLGTAYMAAARFDDYARKRGWHS</sequence>
<comment type="caution">
    <text evidence="13">The sequence shown here is derived from an EMBL/GenBank/DDBJ whole genome shotgun (WGS) entry which is preliminary data.</text>
</comment>
<gene>
    <name evidence="13" type="ORF">RRG08_018071</name>
</gene>
<keyword evidence="14" id="KW-1185">Reference proteome</keyword>
<evidence type="ECO:0000256" key="7">
    <source>
        <dbReference type="ARBA" id="ARBA00022801"/>
    </source>
</evidence>
<dbReference type="PANTHER" id="PTHR12439">
    <property type="entry name" value="PLACENTAL PROTEIN 11-RELATED"/>
    <property type="match status" value="1"/>
</dbReference>
<evidence type="ECO:0000256" key="6">
    <source>
        <dbReference type="ARBA" id="ARBA00022759"/>
    </source>
</evidence>